<keyword evidence="1" id="KW-0812">Transmembrane</keyword>
<dbReference type="Pfam" id="PF07784">
    <property type="entry name" value="DUF1622"/>
    <property type="match status" value="1"/>
</dbReference>
<feature type="transmembrane region" description="Helical" evidence="1">
    <location>
        <begin position="89"/>
        <end position="109"/>
    </location>
</feature>
<name>A0A0E3QNI0_METBA</name>
<evidence type="ECO:0008006" key="4">
    <source>
        <dbReference type="Google" id="ProtNLM"/>
    </source>
</evidence>
<evidence type="ECO:0000256" key="1">
    <source>
        <dbReference type="SAM" id="Phobius"/>
    </source>
</evidence>
<keyword evidence="1" id="KW-1133">Transmembrane helix</keyword>
<accession>A0A0E3QNI0</accession>
<evidence type="ECO:0000313" key="3">
    <source>
        <dbReference type="Proteomes" id="UP000033038"/>
    </source>
</evidence>
<dbReference type="KEGG" id="mbw:MSBRW_2687"/>
<gene>
    <name evidence="2" type="ORF">MSBRW_2687</name>
</gene>
<dbReference type="AlphaFoldDB" id="A0A0E3QNI0"/>
<dbReference type="Proteomes" id="UP000033038">
    <property type="component" value="Chromosome"/>
</dbReference>
<dbReference type="PATRIC" id="fig|1434109.4.peg.3503"/>
<reference evidence="2 3" key="1">
    <citation type="submission" date="2014-07" db="EMBL/GenBank/DDBJ databases">
        <title>Methanogenic archaea and the global carbon cycle.</title>
        <authorList>
            <person name="Henriksen J.R."/>
            <person name="Luke J."/>
            <person name="Reinhart S."/>
            <person name="Benedict M.N."/>
            <person name="Youngblut N.D."/>
            <person name="Metcalf M.E."/>
            <person name="Whitaker R.J."/>
            <person name="Metcalf W.W."/>
        </authorList>
    </citation>
    <scope>NUCLEOTIDE SEQUENCE [LARGE SCALE GENOMIC DNA]</scope>
    <source>
        <strain evidence="2 3">Wiesmoor</strain>
    </source>
</reference>
<sequence length="119" mass="13820">MYFLGSDKRFLSGLFDKFLLYFEWIFEAIGTTIIIYGGLRAIIQIFSTEALKKSQNLEKIRKELTNRILFGLEFYIVVAILGTLRNPDIQDLTVLGTIVLIRTILGYFLGKEVKEYHFD</sequence>
<dbReference type="HOGENOM" id="CLU_136765_3_2_2"/>
<keyword evidence="1" id="KW-0472">Membrane</keyword>
<organism evidence="2 3">
    <name type="scientific">Methanosarcina barkeri str. Wiesmoor</name>
    <dbReference type="NCBI Taxonomy" id="1434109"/>
    <lineage>
        <taxon>Archaea</taxon>
        <taxon>Methanobacteriati</taxon>
        <taxon>Methanobacteriota</taxon>
        <taxon>Stenosarchaea group</taxon>
        <taxon>Methanomicrobia</taxon>
        <taxon>Methanosarcinales</taxon>
        <taxon>Methanosarcinaceae</taxon>
        <taxon>Methanosarcina</taxon>
    </lineage>
</organism>
<evidence type="ECO:0000313" key="2">
    <source>
        <dbReference type="EMBL" id="AKB51940.1"/>
    </source>
</evidence>
<dbReference type="PANTHER" id="PTHR38468">
    <property type="entry name" value="SLL0939 PROTEIN"/>
    <property type="match status" value="1"/>
</dbReference>
<dbReference type="PANTHER" id="PTHR38468:SF1">
    <property type="entry name" value="SLL0939 PROTEIN"/>
    <property type="match status" value="1"/>
</dbReference>
<proteinExistence type="predicted"/>
<dbReference type="EMBL" id="CP009526">
    <property type="protein sequence ID" value="AKB51940.1"/>
    <property type="molecule type" value="Genomic_DNA"/>
</dbReference>
<protein>
    <recommendedName>
        <fullName evidence="4">DUF1622 domain-containing protein</fullName>
    </recommendedName>
</protein>
<feature type="transmembrane region" description="Helical" evidence="1">
    <location>
        <begin position="20"/>
        <end position="43"/>
    </location>
</feature>
<feature type="transmembrane region" description="Helical" evidence="1">
    <location>
        <begin position="64"/>
        <end position="83"/>
    </location>
</feature>
<dbReference type="InterPro" id="IPR012427">
    <property type="entry name" value="DUF1622"/>
</dbReference>